<dbReference type="Proteomes" id="UP000405805">
    <property type="component" value="Unassembled WGS sequence"/>
</dbReference>
<evidence type="ECO:0000313" key="2">
    <source>
        <dbReference type="EMBL" id="MQO09256.1"/>
    </source>
</evidence>
<feature type="domain" description="HTH cro/C1-type" evidence="1">
    <location>
        <begin position="83"/>
        <end position="131"/>
    </location>
</feature>
<evidence type="ECO:0000259" key="1">
    <source>
        <dbReference type="PROSITE" id="PS50943"/>
    </source>
</evidence>
<proteinExistence type="predicted"/>
<dbReference type="EMBL" id="VZBP01000065">
    <property type="protein sequence ID" value="MQO09256.1"/>
    <property type="molecule type" value="Genomic_DNA"/>
</dbReference>
<reference evidence="3" key="1">
    <citation type="submission" date="2019-09" db="EMBL/GenBank/DDBJ databases">
        <title>Distinct polysaccharide growth profiles of human intestinal Prevotella copri isolates.</title>
        <authorList>
            <person name="Fehlner-Peach H."/>
            <person name="Magnabosco C."/>
            <person name="Raghavan V."/>
            <person name="Scher J.U."/>
            <person name="Tett A."/>
            <person name="Cox L.M."/>
            <person name="Gottsegen C."/>
            <person name="Watters A."/>
            <person name="Wiltshire- Gordon J.D."/>
            <person name="Segata N."/>
            <person name="Bonneau R."/>
            <person name="Littman D.R."/>
        </authorList>
    </citation>
    <scope>NUCLEOTIDE SEQUENCE [LARGE SCALE GENOMIC DNA]</scope>
    <source>
        <strain evidence="3">iA624</strain>
    </source>
</reference>
<evidence type="ECO:0000313" key="3">
    <source>
        <dbReference type="Proteomes" id="UP000405805"/>
    </source>
</evidence>
<dbReference type="SUPFAM" id="SSF47413">
    <property type="entry name" value="lambda repressor-like DNA-binding domains"/>
    <property type="match status" value="1"/>
</dbReference>
<comment type="caution">
    <text evidence="2">The sequence shown here is derived from an EMBL/GenBank/DDBJ whole genome shotgun (WGS) entry which is preliminary data.</text>
</comment>
<dbReference type="Pfam" id="PF01381">
    <property type="entry name" value="HTH_3"/>
    <property type="match status" value="1"/>
</dbReference>
<name>A0AA90VEK8_9BACT</name>
<dbReference type="RefSeq" id="WP_153096738.1">
    <property type="nucleotide sequence ID" value="NZ_VZBP01000065.1"/>
</dbReference>
<organism evidence="2 3">
    <name type="scientific">Segatella copri</name>
    <dbReference type="NCBI Taxonomy" id="165179"/>
    <lineage>
        <taxon>Bacteria</taxon>
        <taxon>Pseudomonadati</taxon>
        <taxon>Bacteroidota</taxon>
        <taxon>Bacteroidia</taxon>
        <taxon>Bacteroidales</taxon>
        <taxon>Prevotellaceae</taxon>
        <taxon>Segatella</taxon>
    </lineage>
</organism>
<dbReference type="PROSITE" id="PS50943">
    <property type="entry name" value="HTH_CROC1"/>
    <property type="match status" value="1"/>
</dbReference>
<protein>
    <submittedName>
        <fullName evidence="2">Helix-turn-helix transcriptional regulator</fullName>
    </submittedName>
</protein>
<sequence>MRQVKAVIERASDGTYSIYSDADDLGYLVTGTGKSVEDAKRYFEGGYEDIKKSYARHNEPFEEVEMRYVYDMASFLAYYSKVLSLAGLSRLTGVNPQQLSHYVTGRRNPSPKTVKKIMDSIHAFGKDLSTVQFA</sequence>
<dbReference type="InterPro" id="IPR001387">
    <property type="entry name" value="Cro/C1-type_HTH"/>
</dbReference>
<dbReference type="GO" id="GO:0003677">
    <property type="term" value="F:DNA binding"/>
    <property type="evidence" value="ECO:0007669"/>
    <property type="project" value="InterPro"/>
</dbReference>
<dbReference type="CDD" id="cd00093">
    <property type="entry name" value="HTH_XRE"/>
    <property type="match status" value="1"/>
</dbReference>
<accession>A0AA90VEK8</accession>
<gene>
    <name evidence="2" type="ORF">F7D57_05850</name>
</gene>
<dbReference type="Gene3D" id="1.10.260.40">
    <property type="entry name" value="lambda repressor-like DNA-binding domains"/>
    <property type="match status" value="1"/>
</dbReference>
<dbReference type="AlphaFoldDB" id="A0AA90VEK8"/>
<dbReference type="InterPro" id="IPR010982">
    <property type="entry name" value="Lambda_DNA-bd_dom_sf"/>
</dbReference>